<dbReference type="KEGG" id="rcr:NCTC10994_02483"/>
<dbReference type="AlphaFoldDB" id="A0A2X4U1Z1"/>
<proteinExistence type="predicted"/>
<dbReference type="EMBL" id="LS483468">
    <property type="protein sequence ID" value="SQI33213.1"/>
    <property type="molecule type" value="Genomic_DNA"/>
</dbReference>
<sequence>MRKAFGDNVVRWTVPEGADELYRAYLAYGMTGDAFTQRYIRLAHLEMLRNRDLVDDTLRVQRDPQPVTTGG</sequence>
<dbReference type="Proteomes" id="UP000249091">
    <property type="component" value="Chromosome 1"/>
</dbReference>
<reference evidence="1 2" key="1">
    <citation type="submission" date="2018-06" db="EMBL/GenBank/DDBJ databases">
        <authorList>
            <consortium name="Pathogen Informatics"/>
            <person name="Doyle S."/>
        </authorList>
    </citation>
    <scope>NUCLEOTIDE SEQUENCE [LARGE SCALE GENOMIC DNA]</scope>
    <source>
        <strain evidence="1 2">NCTC10994</strain>
    </source>
</reference>
<evidence type="ECO:0000313" key="1">
    <source>
        <dbReference type="EMBL" id="SQI33213.1"/>
    </source>
</evidence>
<accession>A0A2X4U1Z1</accession>
<name>A0A2X4U1Z1_9NOCA</name>
<gene>
    <name evidence="1" type="ORF">NCTC10994_02483</name>
</gene>
<dbReference type="STRING" id="1219011.GCA_001895045_02729"/>
<keyword evidence="2" id="KW-1185">Reference proteome</keyword>
<evidence type="ECO:0000313" key="2">
    <source>
        <dbReference type="Proteomes" id="UP000249091"/>
    </source>
</evidence>
<dbReference type="RefSeq" id="WP_143152197.1">
    <property type="nucleotide sequence ID" value="NZ_JAFBBL010000001.1"/>
</dbReference>
<protein>
    <submittedName>
        <fullName evidence="1">NAD-dependent epimerase/dehydratase family protein</fullName>
    </submittedName>
</protein>
<organism evidence="1 2">
    <name type="scientific">Rhodococcus coprophilus</name>
    <dbReference type="NCBI Taxonomy" id="38310"/>
    <lineage>
        <taxon>Bacteria</taxon>
        <taxon>Bacillati</taxon>
        <taxon>Actinomycetota</taxon>
        <taxon>Actinomycetes</taxon>
        <taxon>Mycobacteriales</taxon>
        <taxon>Nocardiaceae</taxon>
        <taxon>Rhodococcus</taxon>
    </lineage>
</organism>